<dbReference type="InterPro" id="IPR019734">
    <property type="entry name" value="TPR_rpt"/>
</dbReference>
<keyword evidence="2 3" id="KW-0802">TPR repeat</keyword>
<dbReference type="Gene3D" id="1.25.40.10">
    <property type="entry name" value="Tetratricopeptide repeat domain"/>
    <property type="match status" value="3"/>
</dbReference>
<dbReference type="PANTHER" id="PTHR45586">
    <property type="entry name" value="TPR REPEAT-CONTAINING PROTEIN PA4667"/>
    <property type="match status" value="1"/>
</dbReference>
<sequence length="531" mass="56342">MTCSSSTISITRFTAAALIALVLGGPVRGDVPADLLAKARDAIAKRDGIAAEAPLRAAMRQGASPDDVRAELGEALLLQGDRREARKVLYGGDFRAESAAHGWQLRGRIELMDGRLAAAGQALDQSYRLSPDNASLWVDIARLRFSGGEQAQAIEAAERAVELAPQDPRALELRGLLIREQFGLQAALPWFEAGLRAAPDDVGLLGEYAATLGDMGQYRAMLVVCRKLAKVDPGNVRALYLQAVLAARAGQTDLARKILLQTGTALRDMPAAMLLNGILEYRAGNANLAVGHFDRLLRVQPDNLQARMLLVRALERQGLHQQASEIASAWAKQNFATPYLLVLAGDAEAGLGNKLAAASYRERSKATGQRTATVISADQPLPVLALAYGDAPNFAANAVPYIRGLIASGNAGQAVSVADRLRLANPGGAEAWLLAGDARLMAGDQAGALDQYGRAAVIRFNLPTLQRIDYALRAIGKPVEANGVLARYLRQNPGSPQALKLLSAGRAALGANSGQDAIEGILQQRALRNLS</sequence>
<dbReference type="Proteomes" id="UP000031338">
    <property type="component" value="Unassembled WGS sequence"/>
</dbReference>
<dbReference type="PANTHER" id="PTHR45586:SF1">
    <property type="entry name" value="LIPOPOLYSACCHARIDE ASSEMBLY PROTEIN B"/>
    <property type="match status" value="1"/>
</dbReference>
<protein>
    <submittedName>
        <fullName evidence="4">TPR repeat-containing protein</fullName>
    </submittedName>
</protein>
<evidence type="ECO:0000256" key="1">
    <source>
        <dbReference type="ARBA" id="ARBA00022737"/>
    </source>
</evidence>
<evidence type="ECO:0000256" key="3">
    <source>
        <dbReference type="PROSITE-ProRule" id="PRU00339"/>
    </source>
</evidence>
<keyword evidence="1" id="KW-0677">Repeat</keyword>
<dbReference type="EMBL" id="JRVC01000002">
    <property type="protein sequence ID" value="KHS49003.1"/>
    <property type="molecule type" value="Genomic_DNA"/>
</dbReference>
<dbReference type="InterPro" id="IPR051012">
    <property type="entry name" value="CellSynth/LPSAsmb/PSIAsmb"/>
</dbReference>
<dbReference type="Pfam" id="PF14559">
    <property type="entry name" value="TPR_19"/>
    <property type="match status" value="1"/>
</dbReference>
<reference evidence="4 5" key="1">
    <citation type="submission" date="2014-10" db="EMBL/GenBank/DDBJ databases">
        <title>Draft genome sequence of Novosphingobium subterraneum DSM 12447.</title>
        <authorList>
            <person name="Gan H.M."/>
            <person name="Gan H.Y."/>
            <person name="Savka M.A."/>
        </authorList>
    </citation>
    <scope>NUCLEOTIDE SEQUENCE [LARGE SCALE GENOMIC DNA]</scope>
    <source>
        <strain evidence="4 5">DSM 12447</strain>
    </source>
</reference>
<gene>
    <name evidence="4" type="ORF">NJ75_00435</name>
</gene>
<organism evidence="4 5">
    <name type="scientific">Novosphingobium subterraneum</name>
    <dbReference type="NCBI Taxonomy" id="48936"/>
    <lineage>
        <taxon>Bacteria</taxon>
        <taxon>Pseudomonadati</taxon>
        <taxon>Pseudomonadota</taxon>
        <taxon>Alphaproteobacteria</taxon>
        <taxon>Sphingomonadales</taxon>
        <taxon>Sphingomonadaceae</taxon>
        <taxon>Novosphingobium</taxon>
    </lineage>
</organism>
<dbReference type="PATRIC" id="fig|48936.3.peg.445"/>
<dbReference type="AlphaFoldDB" id="A0A0B9AI70"/>
<name>A0A0B9AI70_9SPHN</name>
<feature type="repeat" description="TPR" evidence="3">
    <location>
        <begin position="134"/>
        <end position="167"/>
    </location>
</feature>
<dbReference type="STRING" id="48936.NJ75_00435"/>
<evidence type="ECO:0000313" key="5">
    <source>
        <dbReference type="Proteomes" id="UP000031338"/>
    </source>
</evidence>
<evidence type="ECO:0000313" key="4">
    <source>
        <dbReference type="EMBL" id="KHS49003.1"/>
    </source>
</evidence>
<accession>A0A0B9AI70</accession>
<keyword evidence="5" id="KW-1185">Reference proteome</keyword>
<dbReference type="InterPro" id="IPR011990">
    <property type="entry name" value="TPR-like_helical_dom_sf"/>
</dbReference>
<comment type="caution">
    <text evidence="4">The sequence shown here is derived from an EMBL/GenBank/DDBJ whole genome shotgun (WGS) entry which is preliminary data.</text>
</comment>
<dbReference type="SMART" id="SM00028">
    <property type="entry name" value="TPR"/>
    <property type="match status" value="6"/>
</dbReference>
<feature type="repeat" description="TPR" evidence="3">
    <location>
        <begin position="270"/>
        <end position="303"/>
    </location>
</feature>
<proteinExistence type="predicted"/>
<dbReference type="PROSITE" id="PS50005">
    <property type="entry name" value="TPR"/>
    <property type="match status" value="2"/>
</dbReference>
<evidence type="ECO:0000256" key="2">
    <source>
        <dbReference type="ARBA" id="ARBA00022803"/>
    </source>
</evidence>
<dbReference type="Pfam" id="PF13432">
    <property type="entry name" value="TPR_16"/>
    <property type="match status" value="2"/>
</dbReference>
<dbReference type="SUPFAM" id="SSF48452">
    <property type="entry name" value="TPR-like"/>
    <property type="match status" value="2"/>
</dbReference>